<evidence type="ECO:0000256" key="6">
    <source>
        <dbReference type="HAMAP-Rule" id="MF_00735"/>
    </source>
</evidence>
<dbReference type="GO" id="GO:0005737">
    <property type="term" value="C:cytoplasm"/>
    <property type="evidence" value="ECO:0007669"/>
    <property type="project" value="UniProtKB-SubCell"/>
</dbReference>
<protein>
    <recommendedName>
        <fullName evidence="6">Ribosomal protein L11 methyltransferase</fullName>
        <shortName evidence="6">L11 Mtase</shortName>
        <ecNumber evidence="6">2.1.1.-</ecNumber>
    </recommendedName>
</protein>
<dbReference type="GO" id="GO:0005840">
    <property type="term" value="C:ribosome"/>
    <property type="evidence" value="ECO:0007669"/>
    <property type="project" value="UniProtKB-KW"/>
</dbReference>
<dbReference type="InterPro" id="IPR004498">
    <property type="entry name" value="Ribosomal_PrmA_MeTrfase"/>
</dbReference>
<dbReference type="EC" id="2.1.1.-" evidence="6"/>
<keyword evidence="4 6" id="KW-0808">Transferase</keyword>
<evidence type="ECO:0000313" key="7">
    <source>
        <dbReference type="EMBL" id="MCT8972597.1"/>
    </source>
</evidence>
<keyword evidence="7" id="KW-0687">Ribonucleoprotein</keyword>
<keyword evidence="3 6" id="KW-0489">Methyltransferase</keyword>
<comment type="similarity">
    <text evidence="1 6">Belongs to the methyltransferase superfamily. PrmA family.</text>
</comment>
<feature type="binding site" evidence="6">
    <location>
        <position position="201"/>
    </location>
    <ligand>
        <name>S-adenosyl-L-methionine</name>
        <dbReference type="ChEBI" id="CHEBI:59789"/>
    </ligand>
</feature>
<reference evidence="7 8" key="1">
    <citation type="submission" date="2022-04" db="EMBL/GenBank/DDBJ databases">
        <authorList>
            <person name="Ye Y.-Q."/>
            <person name="Du Z.-J."/>
        </authorList>
    </citation>
    <scope>NUCLEOTIDE SEQUENCE [LARGE SCALE GENOMIC DNA]</scope>
    <source>
        <strain evidence="7 8">A6E488</strain>
    </source>
</reference>
<comment type="caution">
    <text evidence="7">The sequence shown here is derived from an EMBL/GenBank/DDBJ whole genome shotgun (WGS) entry which is preliminary data.</text>
</comment>
<dbReference type="EMBL" id="JALIDZ010000005">
    <property type="protein sequence ID" value="MCT8972597.1"/>
    <property type="molecule type" value="Genomic_DNA"/>
</dbReference>
<dbReference type="GO" id="GO:0032259">
    <property type="term" value="P:methylation"/>
    <property type="evidence" value="ECO:0007669"/>
    <property type="project" value="UniProtKB-KW"/>
</dbReference>
<dbReference type="PANTHER" id="PTHR43648">
    <property type="entry name" value="ELECTRON TRANSFER FLAVOPROTEIN BETA SUBUNIT LYSINE METHYLTRANSFERASE"/>
    <property type="match status" value="1"/>
</dbReference>
<keyword evidence="8" id="KW-1185">Reference proteome</keyword>
<accession>A0AAW5R089</accession>
<evidence type="ECO:0000256" key="4">
    <source>
        <dbReference type="ARBA" id="ARBA00022679"/>
    </source>
</evidence>
<dbReference type="PIRSF" id="PIRSF000401">
    <property type="entry name" value="RPL11_MTase"/>
    <property type="match status" value="1"/>
</dbReference>
<gene>
    <name evidence="6" type="primary">prmA</name>
    <name evidence="7" type="ORF">MUB46_12080</name>
</gene>
<dbReference type="CDD" id="cd02440">
    <property type="entry name" value="AdoMet_MTases"/>
    <property type="match status" value="1"/>
</dbReference>
<keyword evidence="7" id="KW-0689">Ribosomal protein</keyword>
<comment type="catalytic activity">
    <reaction evidence="6">
        <text>L-lysyl-[protein] + 3 S-adenosyl-L-methionine = N(6),N(6),N(6)-trimethyl-L-lysyl-[protein] + 3 S-adenosyl-L-homocysteine + 3 H(+)</text>
        <dbReference type="Rhea" id="RHEA:54192"/>
        <dbReference type="Rhea" id="RHEA-COMP:9752"/>
        <dbReference type="Rhea" id="RHEA-COMP:13826"/>
        <dbReference type="ChEBI" id="CHEBI:15378"/>
        <dbReference type="ChEBI" id="CHEBI:29969"/>
        <dbReference type="ChEBI" id="CHEBI:57856"/>
        <dbReference type="ChEBI" id="CHEBI:59789"/>
        <dbReference type="ChEBI" id="CHEBI:61961"/>
    </reaction>
</comment>
<dbReference type="AlphaFoldDB" id="A0AAW5R089"/>
<comment type="subcellular location">
    <subcellularLocation>
        <location evidence="6">Cytoplasm</location>
    </subcellularLocation>
</comment>
<evidence type="ECO:0000256" key="1">
    <source>
        <dbReference type="ARBA" id="ARBA00009741"/>
    </source>
</evidence>
<dbReference type="NCBIfam" id="NF001784">
    <property type="entry name" value="PRK00517.2-1"/>
    <property type="match status" value="1"/>
</dbReference>
<keyword evidence="5 6" id="KW-0949">S-adenosyl-L-methionine</keyword>
<evidence type="ECO:0000256" key="5">
    <source>
        <dbReference type="ARBA" id="ARBA00022691"/>
    </source>
</evidence>
<sequence length="265" mass="28435">MEPETNAVSMMEAEKGWLGEAYYTDEPDEATLRAVMVNALGKGAARYKITIEALADRNWVKESLEALPPIHAGRFAVFGHHDRHRIPANAIPIEIEAGQAFGTGHHGTTLGCLMALDRLLKRRRFFRPLDIGTGTGILAIAHAKAARIAVMATDIDPLAVTVTKENAVKNGVGGQVKAFTANGVDTAAVRQGAPYDLVFANILAKPLVKLAPQVRPLVAPGGIVILSGLLVGQRREVEAAWRAQGCVPLFRIARDGWATLALEAR</sequence>
<comment type="function">
    <text evidence="6">Methylates ribosomal protein L11.</text>
</comment>
<proteinExistence type="inferred from homology"/>
<dbReference type="InterPro" id="IPR029063">
    <property type="entry name" value="SAM-dependent_MTases_sf"/>
</dbReference>
<dbReference type="Pfam" id="PF06325">
    <property type="entry name" value="PrmA"/>
    <property type="match status" value="1"/>
</dbReference>
<dbReference type="Proteomes" id="UP001320898">
    <property type="component" value="Unassembled WGS sequence"/>
</dbReference>
<feature type="binding site" evidence="6">
    <location>
        <position position="154"/>
    </location>
    <ligand>
        <name>S-adenosyl-L-methionine</name>
        <dbReference type="ChEBI" id="CHEBI:59789"/>
    </ligand>
</feature>
<dbReference type="SUPFAM" id="SSF53335">
    <property type="entry name" value="S-adenosyl-L-methionine-dependent methyltransferases"/>
    <property type="match status" value="1"/>
</dbReference>
<keyword evidence="2 6" id="KW-0963">Cytoplasm</keyword>
<dbReference type="PANTHER" id="PTHR43648:SF1">
    <property type="entry name" value="ELECTRON TRANSFER FLAVOPROTEIN BETA SUBUNIT LYSINE METHYLTRANSFERASE"/>
    <property type="match status" value="1"/>
</dbReference>
<dbReference type="Gene3D" id="3.40.50.150">
    <property type="entry name" value="Vaccinia Virus protein VP39"/>
    <property type="match status" value="1"/>
</dbReference>
<dbReference type="HAMAP" id="MF_00735">
    <property type="entry name" value="Methyltr_PrmA"/>
    <property type="match status" value="1"/>
</dbReference>
<evidence type="ECO:0000313" key="8">
    <source>
        <dbReference type="Proteomes" id="UP001320898"/>
    </source>
</evidence>
<organism evidence="7 8">
    <name type="scientific">Microbaculum marinisediminis</name>
    <dbReference type="NCBI Taxonomy" id="2931392"/>
    <lineage>
        <taxon>Bacteria</taxon>
        <taxon>Pseudomonadati</taxon>
        <taxon>Pseudomonadota</taxon>
        <taxon>Alphaproteobacteria</taxon>
        <taxon>Hyphomicrobiales</taxon>
        <taxon>Tepidamorphaceae</taxon>
        <taxon>Microbaculum</taxon>
    </lineage>
</organism>
<evidence type="ECO:0000256" key="3">
    <source>
        <dbReference type="ARBA" id="ARBA00022603"/>
    </source>
</evidence>
<feature type="binding site" evidence="6">
    <location>
        <position position="109"/>
    </location>
    <ligand>
        <name>S-adenosyl-L-methionine</name>
        <dbReference type="ChEBI" id="CHEBI:59789"/>
    </ligand>
</feature>
<name>A0AAW5R089_9HYPH</name>
<dbReference type="InterPro" id="IPR050078">
    <property type="entry name" value="Ribosomal_L11_MeTrfase_PrmA"/>
</dbReference>
<feature type="binding site" evidence="6">
    <location>
        <position position="132"/>
    </location>
    <ligand>
        <name>S-adenosyl-L-methionine</name>
        <dbReference type="ChEBI" id="CHEBI:59789"/>
    </ligand>
</feature>
<evidence type="ECO:0000256" key="2">
    <source>
        <dbReference type="ARBA" id="ARBA00022490"/>
    </source>
</evidence>
<dbReference type="GO" id="GO:0008276">
    <property type="term" value="F:protein methyltransferase activity"/>
    <property type="evidence" value="ECO:0007669"/>
    <property type="project" value="UniProtKB-UniRule"/>
</dbReference>